<dbReference type="EMBL" id="JAWDGP010007177">
    <property type="protein sequence ID" value="KAK3728442.1"/>
    <property type="molecule type" value="Genomic_DNA"/>
</dbReference>
<accession>A0AAE0Y0C1</accession>
<dbReference type="AlphaFoldDB" id="A0AAE0Y0C1"/>
<feature type="region of interest" description="Disordered" evidence="1">
    <location>
        <begin position="67"/>
        <end position="88"/>
    </location>
</feature>
<protein>
    <submittedName>
        <fullName evidence="2">Uncharacterized protein</fullName>
    </submittedName>
</protein>
<gene>
    <name evidence="2" type="ORF">RRG08_008177</name>
</gene>
<proteinExistence type="predicted"/>
<dbReference type="Proteomes" id="UP001283361">
    <property type="component" value="Unassembled WGS sequence"/>
</dbReference>
<evidence type="ECO:0000256" key="1">
    <source>
        <dbReference type="SAM" id="MobiDB-lite"/>
    </source>
</evidence>
<organism evidence="2 3">
    <name type="scientific">Elysia crispata</name>
    <name type="common">lettuce slug</name>
    <dbReference type="NCBI Taxonomy" id="231223"/>
    <lineage>
        <taxon>Eukaryota</taxon>
        <taxon>Metazoa</taxon>
        <taxon>Spiralia</taxon>
        <taxon>Lophotrochozoa</taxon>
        <taxon>Mollusca</taxon>
        <taxon>Gastropoda</taxon>
        <taxon>Heterobranchia</taxon>
        <taxon>Euthyneura</taxon>
        <taxon>Panpulmonata</taxon>
        <taxon>Sacoglossa</taxon>
        <taxon>Placobranchoidea</taxon>
        <taxon>Plakobranchidae</taxon>
        <taxon>Elysia</taxon>
    </lineage>
</organism>
<evidence type="ECO:0000313" key="2">
    <source>
        <dbReference type="EMBL" id="KAK3728442.1"/>
    </source>
</evidence>
<evidence type="ECO:0000313" key="3">
    <source>
        <dbReference type="Proteomes" id="UP001283361"/>
    </source>
</evidence>
<comment type="caution">
    <text evidence="2">The sequence shown here is derived from an EMBL/GenBank/DDBJ whole genome shotgun (WGS) entry which is preliminary data.</text>
</comment>
<name>A0AAE0Y0C1_9GAST</name>
<reference evidence="2" key="1">
    <citation type="journal article" date="2023" name="G3 (Bethesda)">
        <title>A reference genome for the long-term kleptoplast-retaining sea slug Elysia crispata morphotype clarki.</title>
        <authorList>
            <person name="Eastman K.E."/>
            <person name="Pendleton A.L."/>
            <person name="Shaikh M.A."/>
            <person name="Suttiyut T."/>
            <person name="Ogas R."/>
            <person name="Tomko P."/>
            <person name="Gavelis G."/>
            <person name="Widhalm J.R."/>
            <person name="Wisecaver J.H."/>
        </authorList>
    </citation>
    <scope>NUCLEOTIDE SEQUENCE</scope>
    <source>
        <strain evidence="2">ECLA1</strain>
    </source>
</reference>
<sequence length="259" mass="29237">MRLHKVFIAEFRHLVEQCVLEAELEGRLCENFARGSTALKCKGNYCQKRLKIEGAVEIAATMIKQHRQQKSSEVQAENSRHRRGAISDDRGLPPFFKSVPLQVSQKYYRAYWAIGRVPGECVTLTQVLYICREKGLVFKTRDVCNSPGRSEELPGLLPLQQAPAPSQEEKLEGKLGKLQLQKRCIPAEIFFKAGKLLILKLINKSLRRNNLPHSYSPCSNRGKNVCFFDGIGALHRFLRSAMCLGSRSLTSDSIISFIS</sequence>
<keyword evidence="3" id="KW-1185">Reference proteome</keyword>